<accession>A0A2P7RNE1</accession>
<evidence type="ECO:0000313" key="2">
    <source>
        <dbReference type="Proteomes" id="UP000241229"/>
    </source>
</evidence>
<dbReference type="RefSeq" id="WP_106775326.1">
    <property type="nucleotide sequence ID" value="NZ_PXYK01000040.1"/>
</dbReference>
<reference evidence="1 2" key="1">
    <citation type="submission" date="2018-03" db="EMBL/GenBank/DDBJ databases">
        <title>The draft genome of Mesorhizobium sp. 6GN-30.</title>
        <authorList>
            <person name="Liu L."/>
            <person name="Li L."/>
            <person name="Wang T."/>
            <person name="Zhang X."/>
            <person name="Liang L."/>
        </authorList>
    </citation>
    <scope>NUCLEOTIDE SEQUENCE [LARGE SCALE GENOMIC DNA]</scope>
    <source>
        <strain evidence="1 2">6GN30</strain>
    </source>
</reference>
<proteinExistence type="predicted"/>
<protein>
    <submittedName>
        <fullName evidence="1">Uncharacterized protein</fullName>
    </submittedName>
</protein>
<dbReference type="EMBL" id="PXYK01000040">
    <property type="protein sequence ID" value="PSJ51738.1"/>
    <property type="molecule type" value="Genomic_DNA"/>
</dbReference>
<organism evidence="1 2">
    <name type="scientific">Kumtagia ephedrae</name>
    <dbReference type="NCBI Taxonomy" id="2116701"/>
    <lineage>
        <taxon>Bacteria</taxon>
        <taxon>Pseudomonadati</taxon>
        <taxon>Pseudomonadota</taxon>
        <taxon>Alphaproteobacteria</taxon>
        <taxon>Hyphomicrobiales</taxon>
        <taxon>Phyllobacteriaceae</taxon>
        <taxon>Kumtagia</taxon>
    </lineage>
</organism>
<name>A0A2P7RNE1_9HYPH</name>
<gene>
    <name evidence="1" type="ORF">C7I84_27040</name>
</gene>
<keyword evidence="2" id="KW-1185">Reference proteome</keyword>
<sequence length="89" mass="9705">MSGLSKAAQWALPVSILVATGVFATMFRYEVHADMPSRLFFVQDRWNASVSLCGGSKCLPFLAGGMEVIRKADVADAKASEELNRLLKQ</sequence>
<dbReference type="AlphaFoldDB" id="A0A2P7RNE1"/>
<dbReference type="Proteomes" id="UP000241229">
    <property type="component" value="Unassembled WGS sequence"/>
</dbReference>
<evidence type="ECO:0000313" key="1">
    <source>
        <dbReference type="EMBL" id="PSJ51738.1"/>
    </source>
</evidence>
<comment type="caution">
    <text evidence="1">The sequence shown here is derived from an EMBL/GenBank/DDBJ whole genome shotgun (WGS) entry which is preliminary data.</text>
</comment>